<protein>
    <submittedName>
        <fullName evidence="1">Uncharacterized protein</fullName>
    </submittedName>
</protein>
<dbReference type="Gene3D" id="3.30.420.10">
    <property type="entry name" value="Ribonuclease H-like superfamily/Ribonuclease H"/>
    <property type="match status" value="1"/>
</dbReference>
<proteinExistence type="predicted"/>
<dbReference type="AlphaFoldDB" id="A0AAW5ZZG2"/>
<dbReference type="SUPFAM" id="SSF53098">
    <property type="entry name" value="Ribonuclease H-like"/>
    <property type="match status" value="1"/>
</dbReference>
<comment type="caution">
    <text evidence="1">The sequence shown here is derived from an EMBL/GenBank/DDBJ whole genome shotgun (WGS) entry which is preliminary data.</text>
</comment>
<dbReference type="InterPro" id="IPR036397">
    <property type="entry name" value="RNaseH_sf"/>
</dbReference>
<evidence type="ECO:0000313" key="1">
    <source>
        <dbReference type="EMBL" id="MDB1162103.1"/>
    </source>
</evidence>
<dbReference type="GO" id="GO:0003676">
    <property type="term" value="F:nucleic acid binding"/>
    <property type="evidence" value="ECO:0007669"/>
    <property type="project" value="InterPro"/>
</dbReference>
<accession>A0AAW5ZZG2</accession>
<name>A0AAW5ZZG2_9BIFI</name>
<gene>
    <name evidence="1" type="ORF">PL707_07465</name>
</gene>
<dbReference type="Proteomes" id="UP001211105">
    <property type="component" value="Unassembled WGS sequence"/>
</dbReference>
<evidence type="ECO:0000313" key="2">
    <source>
        <dbReference type="Proteomes" id="UP001211105"/>
    </source>
</evidence>
<sequence>MMSEEKAKEDMLLWMDVETTGLDPDHDRILEVEMRCTDMRGVRCVGGFRRVIGLKGRKASVTDGNLEAWRMHCANGLLEAALDGGYTEKATANALEEYVDSLAQSFTLHPAGSNPQFDLDFIGRLCPNLPLHYHRIDMATLRDSLEAAGWDVKPEEETPAVSAHRTDTCLDRDIRQYARIIRHLSDHPVRYVATEAARR</sequence>
<reference evidence="1" key="1">
    <citation type="submission" date="2023-01" db="EMBL/GenBank/DDBJ databases">
        <title>Human gut microbiome strain richness.</title>
        <authorList>
            <person name="Chen-Liaw A."/>
        </authorList>
    </citation>
    <scope>NUCLEOTIDE SEQUENCE</scope>
    <source>
        <strain evidence="1">BSD2780120875st1_E5_BSD2780120875b_170604</strain>
    </source>
</reference>
<organism evidence="1 2">
    <name type="scientific">Bifidobacterium catenulatum</name>
    <dbReference type="NCBI Taxonomy" id="1686"/>
    <lineage>
        <taxon>Bacteria</taxon>
        <taxon>Bacillati</taxon>
        <taxon>Actinomycetota</taxon>
        <taxon>Actinomycetes</taxon>
        <taxon>Bifidobacteriales</taxon>
        <taxon>Bifidobacteriaceae</taxon>
        <taxon>Bifidobacterium</taxon>
    </lineage>
</organism>
<dbReference type="InterPro" id="IPR012337">
    <property type="entry name" value="RNaseH-like_sf"/>
</dbReference>
<dbReference type="RefSeq" id="WP_195223692.1">
    <property type="nucleotide sequence ID" value="NZ_JADMXZ010000003.1"/>
</dbReference>
<dbReference type="EMBL" id="JAQKGX010000004">
    <property type="protein sequence ID" value="MDB1162103.1"/>
    <property type="molecule type" value="Genomic_DNA"/>
</dbReference>